<keyword evidence="4 5" id="KW-0472">Membrane</keyword>
<dbReference type="GO" id="GO:0097347">
    <property type="term" value="C:TAM protein secretion complex"/>
    <property type="evidence" value="ECO:0007669"/>
    <property type="project" value="TreeGrafter"/>
</dbReference>
<comment type="subcellular location">
    <subcellularLocation>
        <location evidence="1">Membrane</location>
        <topology evidence="1">Single-pass membrane protein</topology>
    </subcellularLocation>
</comment>
<keyword evidence="10" id="KW-1185">Reference proteome</keyword>
<dbReference type="Pfam" id="PF04357">
    <property type="entry name" value="TamB"/>
    <property type="match status" value="1"/>
</dbReference>
<dbReference type="InterPro" id="IPR007452">
    <property type="entry name" value="TamB_C"/>
</dbReference>
<dbReference type="OrthoDB" id="5555605at2"/>
<protein>
    <submittedName>
        <fullName evidence="7">Periplasmic protein</fullName>
    </submittedName>
</protein>
<sequence length="984" mass="108350">MRVLFKLLKSAIYNLLIVFLILGSLLLFLIATTPGLMLTLKLAHYFLPGHLSVESVHGRLLNHCSFGYLNYHDSEIDITLKNADFKWHLLGLFQHKLDIKGLTSQQASITINSQNATQPDSTPFTFPKLPFEIILHDVFFQDIKFNQNSTIHSFKGVKLQAQISNKQWEITQLNLDFGNLRLKTTGTIQPVIPYAIAATLTLNNLEKNFPVKGFFKLGGDLSLYHWEGRIKNPTHSVHPMVLNLHGTLKQGQELTTKAQWDNFIWPLTAQPTLTSSGGQFEATGRLPKITLALHSMVNTPVQSEVTINAHTQAKGLDAQGLIKLAEGQVNFNLNYSDEEVPKLKGNLQASTLPDKKELTLENVKLNADFMGDSLVNLTLNTHLTANYLNTPLKANLLYQNQHLHARMTLGVNRLEINGTYPYQWHAKATLPKPQLLSPSLTGLETSIIATASLSQFMTGQAHLSIKPGHYQFDEGNLSKLQFSGGQLDVSLTPKNLALSGKLIIDKEKNLAMTLKLPNFQLDNHLIAKQTIEGNLRLYVNSLNFLQTLSPAINKAQGRLKAVLKATGTIGKPSIEGKIDLTKGQISLPDWGLDFHTIQMHLQSQNKHWKTEGSLLSNGKPLTLYGKGIFDPKVTGTLHLEGDDITLINTPEYLINVSPQLLLEIKPAMFSVKGTILIPKAQLKPQSFNNSVSLSEDVVFEGNEKTVNPLHINTDVNLKMGDDVSLNVKGLKGFLTGAIRLHQLPQEPLNATGELTIKEGKYQAYGQDLTVDQGQLIFTGGSVLNPGLRVRAIRQFNNTSTLFSGSNQLLDFNTSNLQTMNVGSKTTVGIEVTGRLTSPKVELFSIPSSLSQADILSMLLLGRPANQANKAGGQLLLAAMSSMNLGSGANGTQLVEQLKQTLGVDVNLESNPQFDPKSNQMTEKTSVVVGKSLSKRLYISYNYGLAKTDSNVVTLTYLLNKFFSLQVNSSLAGSGIDLLYTHRKD</sequence>
<dbReference type="EMBL" id="LYOZ01000009">
    <property type="protein sequence ID" value="OCH98656.1"/>
    <property type="molecule type" value="Genomic_DNA"/>
</dbReference>
<evidence type="ECO:0000256" key="5">
    <source>
        <dbReference type="SAM" id="Phobius"/>
    </source>
</evidence>
<dbReference type="PANTHER" id="PTHR36985:SF1">
    <property type="entry name" value="TRANSLOCATION AND ASSEMBLY MODULE SUBUNIT TAMB"/>
    <property type="match status" value="1"/>
</dbReference>
<evidence type="ECO:0000256" key="2">
    <source>
        <dbReference type="ARBA" id="ARBA00022692"/>
    </source>
</evidence>
<proteinExistence type="predicted"/>
<organism evidence="7 9">
    <name type="scientific">Legionella jamestowniensis</name>
    <dbReference type="NCBI Taxonomy" id="455"/>
    <lineage>
        <taxon>Bacteria</taxon>
        <taxon>Pseudomonadati</taxon>
        <taxon>Pseudomonadota</taxon>
        <taxon>Gammaproteobacteria</taxon>
        <taxon>Legionellales</taxon>
        <taxon>Legionellaceae</taxon>
        <taxon>Legionella</taxon>
    </lineage>
</organism>
<keyword evidence="2 5" id="KW-0812">Transmembrane</keyword>
<dbReference type="RefSeq" id="WP_058448465.1">
    <property type="nucleotide sequence ID" value="NZ_CAAAJF010000003.1"/>
</dbReference>
<keyword evidence="3 5" id="KW-1133">Transmembrane helix</keyword>
<dbReference type="Proteomes" id="UP000093336">
    <property type="component" value="Unassembled WGS sequence"/>
</dbReference>
<name>A0A0W0UWF4_9GAMM</name>
<accession>A0A0W0UWF4</accession>
<dbReference type="AlphaFoldDB" id="A0A0W0UWF4"/>
<dbReference type="Proteomes" id="UP000054715">
    <property type="component" value="Unassembled WGS sequence"/>
</dbReference>
<evidence type="ECO:0000313" key="9">
    <source>
        <dbReference type="Proteomes" id="UP000054715"/>
    </source>
</evidence>
<evidence type="ECO:0000313" key="8">
    <source>
        <dbReference type="EMBL" id="OCH98656.1"/>
    </source>
</evidence>
<evidence type="ECO:0000256" key="3">
    <source>
        <dbReference type="ARBA" id="ARBA00022989"/>
    </source>
</evidence>
<evidence type="ECO:0000313" key="10">
    <source>
        <dbReference type="Proteomes" id="UP000093336"/>
    </source>
</evidence>
<evidence type="ECO:0000313" key="7">
    <source>
        <dbReference type="EMBL" id="KTD12184.1"/>
    </source>
</evidence>
<dbReference type="STRING" id="455.Ljam_0400"/>
<evidence type="ECO:0000259" key="6">
    <source>
        <dbReference type="Pfam" id="PF04357"/>
    </source>
</evidence>
<comment type="caution">
    <text evidence="7">The sequence shown here is derived from an EMBL/GenBank/DDBJ whole genome shotgun (WGS) entry which is preliminary data.</text>
</comment>
<dbReference type="EMBL" id="LNYG01000007">
    <property type="protein sequence ID" value="KTD12184.1"/>
    <property type="molecule type" value="Genomic_DNA"/>
</dbReference>
<reference evidence="7 9" key="1">
    <citation type="submission" date="2015-11" db="EMBL/GenBank/DDBJ databases">
        <title>Genomic analysis of 38 Legionella species identifies large and diverse effector repertoires.</title>
        <authorList>
            <person name="Burstein D."/>
            <person name="Amaro F."/>
            <person name="Zusman T."/>
            <person name="Lifshitz Z."/>
            <person name="Cohen O."/>
            <person name="Gilbert J.A."/>
            <person name="Pupko T."/>
            <person name="Shuman H.A."/>
            <person name="Segal G."/>
        </authorList>
    </citation>
    <scope>NUCLEOTIDE SEQUENCE [LARGE SCALE GENOMIC DNA]</scope>
    <source>
        <strain evidence="7 9">JA-26-G1-E2</strain>
    </source>
</reference>
<dbReference type="GO" id="GO:0009306">
    <property type="term" value="P:protein secretion"/>
    <property type="evidence" value="ECO:0007669"/>
    <property type="project" value="InterPro"/>
</dbReference>
<dbReference type="GO" id="GO:0005886">
    <property type="term" value="C:plasma membrane"/>
    <property type="evidence" value="ECO:0007669"/>
    <property type="project" value="InterPro"/>
</dbReference>
<dbReference type="PATRIC" id="fig|455.5.peg.424"/>
<evidence type="ECO:0000256" key="4">
    <source>
        <dbReference type="ARBA" id="ARBA00023136"/>
    </source>
</evidence>
<reference evidence="8 10" key="2">
    <citation type="submission" date="2016-05" db="EMBL/GenBank/DDBJ databases">
        <authorList>
            <person name="Prochazka B."/>
            <person name="Indra A."/>
            <person name="Hasenberger P."/>
            <person name="Blaschitz M."/>
            <person name="Wagner L."/>
            <person name="Wewalka G."/>
            <person name="Sorschag S."/>
            <person name="Schmid D."/>
            <person name="Ruppitsch W."/>
        </authorList>
    </citation>
    <scope>NUCLEOTIDE SEQUENCE [LARGE SCALE GENOMIC DNA]</scope>
    <source>
        <strain evidence="8 10">974010_12</strain>
    </source>
</reference>
<feature type="domain" description="Translocation and assembly module TamB C-terminal" evidence="6">
    <location>
        <begin position="631"/>
        <end position="982"/>
    </location>
</feature>
<feature type="transmembrane region" description="Helical" evidence="5">
    <location>
        <begin position="12"/>
        <end position="31"/>
    </location>
</feature>
<evidence type="ECO:0000256" key="1">
    <source>
        <dbReference type="ARBA" id="ARBA00004167"/>
    </source>
</evidence>
<gene>
    <name evidence="8" type="ORF">A8135_11275</name>
    <name evidence="7" type="ORF">Ljam_0400</name>
</gene>
<dbReference type="PANTHER" id="PTHR36985">
    <property type="entry name" value="TRANSLOCATION AND ASSEMBLY MODULE SUBUNIT TAMB"/>
    <property type="match status" value="1"/>
</dbReference>